<gene>
    <name evidence="7" type="ORF">ENL39_06550</name>
</gene>
<proteinExistence type="inferred from homology"/>
<dbReference type="PANTHER" id="PTHR12682:SF11">
    <property type="entry name" value="PROTEIN ARCHEASE"/>
    <property type="match status" value="1"/>
</dbReference>
<comment type="function">
    <text evidence="5">Activates the tRNA-splicing ligase complex by facilitating the enzymatic turnover of catalytic subunit RtcB. Acts by promoting the guanylylation of RtcB, a key intermediate step in tRNA ligation. Can also alter the NTP specificity of RtcB such that ATP, dGTP or ITP is used efficiently.</text>
</comment>
<dbReference type="Pfam" id="PF01951">
    <property type="entry name" value="Archease"/>
    <property type="match status" value="1"/>
</dbReference>
<keyword evidence="3 5" id="KW-0479">Metal-binding</keyword>
<evidence type="ECO:0000256" key="3">
    <source>
        <dbReference type="ARBA" id="ARBA00022723"/>
    </source>
</evidence>
<dbReference type="GO" id="GO:0006388">
    <property type="term" value="P:tRNA splicing, via endonucleolytic cleavage and ligation"/>
    <property type="evidence" value="ECO:0007669"/>
    <property type="project" value="UniProtKB-UniRule"/>
</dbReference>
<sequence length="138" mass="16230">MKKYDFIDHTADIGIKVRGKNLPELFSNAGYALFDIILDISQVKPEKSFRIEIPGGEIEDIFFEWLRELLSKFNTEKLAFREFDIHKIDKNGLKATCKGEKVNPERHNLKTEIKAVTYHELKLTRKNNFWEVQVIFDI</sequence>
<dbReference type="Proteomes" id="UP000886070">
    <property type="component" value="Unassembled WGS sequence"/>
</dbReference>
<name>A0A7V5I030_UNCAE</name>
<organism evidence="7">
    <name type="scientific">Aerophobetes bacterium</name>
    <dbReference type="NCBI Taxonomy" id="2030807"/>
    <lineage>
        <taxon>Bacteria</taxon>
        <taxon>Candidatus Aerophobota</taxon>
    </lineage>
</organism>
<dbReference type="InterPro" id="IPR036820">
    <property type="entry name" value="Archease_dom_sf"/>
</dbReference>
<accession>A0A7V5I030</accession>
<evidence type="ECO:0000259" key="6">
    <source>
        <dbReference type="Pfam" id="PF01951"/>
    </source>
</evidence>
<evidence type="ECO:0000256" key="5">
    <source>
        <dbReference type="HAMAP-Rule" id="MF_01222"/>
    </source>
</evidence>
<dbReference type="InterPro" id="IPR023572">
    <property type="entry name" value="Archease_dom"/>
</dbReference>
<dbReference type="InterPro" id="IPR002804">
    <property type="entry name" value="Archease"/>
</dbReference>
<dbReference type="AlphaFoldDB" id="A0A7V5I030"/>
<dbReference type="PANTHER" id="PTHR12682">
    <property type="entry name" value="ARCHEASE"/>
    <property type="match status" value="1"/>
</dbReference>
<dbReference type="GO" id="GO:0005509">
    <property type="term" value="F:calcium ion binding"/>
    <property type="evidence" value="ECO:0007669"/>
    <property type="project" value="UniProtKB-UniRule"/>
</dbReference>
<dbReference type="SUPFAM" id="SSF69819">
    <property type="entry name" value="MTH1598-like"/>
    <property type="match status" value="1"/>
</dbReference>
<feature type="domain" description="Archease" evidence="6">
    <location>
        <begin position="4"/>
        <end position="138"/>
    </location>
</feature>
<evidence type="ECO:0000256" key="4">
    <source>
        <dbReference type="ARBA" id="ARBA00022837"/>
    </source>
</evidence>
<dbReference type="HAMAP" id="MF_01222">
    <property type="entry name" value="Archease_arch"/>
    <property type="match status" value="1"/>
</dbReference>
<feature type="binding site" evidence="5">
    <location>
        <position position="137"/>
    </location>
    <ligand>
        <name>Ca(2+)</name>
        <dbReference type="ChEBI" id="CHEBI:29108"/>
    </ligand>
</feature>
<comment type="similarity">
    <text evidence="1 5">Belongs to the archease family.</text>
</comment>
<keyword evidence="2 5" id="KW-0819">tRNA processing</keyword>
<protein>
    <recommendedName>
        <fullName evidence="5">Protein archease</fullName>
    </recommendedName>
</protein>
<evidence type="ECO:0000256" key="1">
    <source>
        <dbReference type="ARBA" id="ARBA00007963"/>
    </source>
</evidence>
<evidence type="ECO:0000256" key="2">
    <source>
        <dbReference type="ARBA" id="ARBA00022694"/>
    </source>
</evidence>
<feature type="binding site" evidence="5">
    <location>
        <position position="12"/>
    </location>
    <ligand>
        <name>Ca(2+)</name>
        <dbReference type="ChEBI" id="CHEBI:29108"/>
    </ligand>
</feature>
<keyword evidence="4 5" id="KW-0106">Calcium</keyword>
<dbReference type="Gene3D" id="3.55.10.10">
    <property type="entry name" value="Archease domain"/>
    <property type="match status" value="1"/>
</dbReference>
<comment type="caution">
    <text evidence="7">The sequence shown here is derived from an EMBL/GenBank/DDBJ whole genome shotgun (WGS) entry which is preliminary data.</text>
</comment>
<evidence type="ECO:0000313" key="7">
    <source>
        <dbReference type="EMBL" id="HHF99123.1"/>
    </source>
</evidence>
<dbReference type="NCBIfam" id="NF001617">
    <property type="entry name" value="PRK00407.1"/>
    <property type="match status" value="1"/>
</dbReference>
<feature type="binding site" evidence="5">
    <location>
        <position position="138"/>
    </location>
    <ligand>
        <name>Ca(2+)</name>
        <dbReference type="ChEBI" id="CHEBI:29108"/>
    </ligand>
</feature>
<reference evidence="7" key="1">
    <citation type="journal article" date="2020" name="mSystems">
        <title>Genome- and Community-Level Interaction Insights into Carbon Utilization and Element Cycling Functions of Hydrothermarchaeota in Hydrothermal Sediment.</title>
        <authorList>
            <person name="Zhou Z."/>
            <person name="Liu Y."/>
            <person name="Xu W."/>
            <person name="Pan J."/>
            <person name="Luo Z.H."/>
            <person name="Li M."/>
        </authorList>
    </citation>
    <scope>NUCLEOTIDE SEQUENCE [LARGE SCALE GENOMIC DNA]</scope>
    <source>
        <strain evidence="7">HyVt-92</strain>
    </source>
</reference>
<dbReference type="EMBL" id="DRTT01000179">
    <property type="protein sequence ID" value="HHF99123.1"/>
    <property type="molecule type" value="Genomic_DNA"/>
</dbReference>
<dbReference type="InterPro" id="IPR022952">
    <property type="entry name" value="Archease_arc"/>
</dbReference>